<comment type="similarity">
    <text evidence="13">Belongs to the AccD/PCCB family.</text>
</comment>
<comment type="caution">
    <text evidence="15">The sequence shown here is derived from an EMBL/GenBank/DDBJ whole genome shotgun (WGS) entry which is preliminary data.</text>
</comment>
<dbReference type="NCBIfam" id="TIGR00515">
    <property type="entry name" value="accD"/>
    <property type="match status" value="1"/>
</dbReference>
<keyword evidence="11 13" id="KW-0275">Fatty acid biosynthesis</keyword>
<comment type="catalytic activity">
    <reaction evidence="13">
        <text>N(6)-carboxybiotinyl-L-lysyl-[protein] + acetyl-CoA = N(6)-biotinyl-L-lysyl-[protein] + malonyl-CoA</text>
        <dbReference type="Rhea" id="RHEA:54728"/>
        <dbReference type="Rhea" id="RHEA-COMP:10505"/>
        <dbReference type="Rhea" id="RHEA-COMP:10506"/>
        <dbReference type="ChEBI" id="CHEBI:57288"/>
        <dbReference type="ChEBI" id="CHEBI:57384"/>
        <dbReference type="ChEBI" id="CHEBI:83144"/>
        <dbReference type="ChEBI" id="CHEBI:83145"/>
        <dbReference type="EC" id="2.1.3.15"/>
    </reaction>
</comment>
<evidence type="ECO:0000256" key="2">
    <source>
        <dbReference type="ARBA" id="ARBA00022516"/>
    </source>
</evidence>
<reference evidence="15" key="1">
    <citation type="submission" date="2020-07" db="EMBL/GenBank/DDBJ databases">
        <title>Huge and variable diversity of episymbiotic CPR bacteria and DPANN archaea in groundwater ecosystems.</title>
        <authorList>
            <person name="He C.Y."/>
            <person name="Keren R."/>
            <person name="Whittaker M."/>
            <person name="Farag I.F."/>
            <person name="Doudna J."/>
            <person name="Cate J.H.D."/>
            <person name="Banfield J.F."/>
        </authorList>
    </citation>
    <scope>NUCLEOTIDE SEQUENCE</scope>
    <source>
        <strain evidence="15">NC_groundwater_717_Ag_S-0.2um_59_8</strain>
    </source>
</reference>
<organism evidence="15 16">
    <name type="scientific">Tectimicrobiota bacterium</name>
    <dbReference type="NCBI Taxonomy" id="2528274"/>
    <lineage>
        <taxon>Bacteria</taxon>
        <taxon>Pseudomonadati</taxon>
        <taxon>Nitrospinota/Tectimicrobiota group</taxon>
        <taxon>Candidatus Tectimicrobiota</taxon>
    </lineage>
</organism>
<evidence type="ECO:0000313" key="16">
    <source>
        <dbReference type="Proteomes" id="UP000741360"/>
    </source>
</evidence>
<dbReference type="Pfam" id="PF17848">
    <property type="entry name" value="Zn_ribbon_ACC"/>
    <property type="match status" value="1"/>
</dbReference>
<dbReference type="GO" id="GO:0003989">
    <property type="term" value="F:acetyl-CoA carboxylase activity"/>
    <property type="evidence" value="ECO:0007669"/>
    <property type="project" value="InterPro"/>
</dbReference>
<dbReference type="InterPro" id="IPR011762">
    <property type="entry name" value="COA_CT_N"/>
</dbReference>
<evidence type="ECO:0000256" key="1">
    <source>
        <dbReference type="ARBA" id="ARBA00004496"/>
    </source>
</evidence>
<dbReference type="InterPro" id="IPR034733">
    <property type="entry name" value="AcCoA_carboxyl_beta"/>
</dbReference>
<dbReference type="PANTHER" id="PTHR42995:SF5">
    <property type="entry name" value="ACETYL-COENZYME A CARBOXYLASE CARBOXYL TRANSFERASE SUBUNIT BETA, CHLOROPLASTIC"/>
    <property type="match status" value="1"/>
</dbReference>
<dbReference type="GO" id="GO:2001295">
    <property type="term" value="P:malonyl-CoA biosynthetic process"/>
    <property type="evidence" value="ECO:0007669"/>
    <property type="project" value="UniProtKB-UniRule"/>
</dbReference>
<dbReference type="GO" id="GO:0006633">
    <property type="term" value="P:fatty acid biosynthetic process"/>
    <property type="evidence" value="ECO:0007669"/>
    <property type="project" value="UniProtKB-KW"/>
</dbReference>
<dbReference type="Gene3D" id="3.90.226.10">
    <property type="entry name" value="2-enoyl-CoA Hydratase, Chain A, domain 1"/>
    <property type="match status" value="1"/>
</dbReference>
<dbReference type="Proteomes" id="UP000741360">
    <property type="component" value="Unassembled WGS sequence"/>
</dbReference>
<evidence type="ECO:0000256" key="4">
    <source>
        <dbReference type="ARBA" id="ARBA00022723"/>
    </source>
</evidence>
<feature type="binding site" evidence="13">
    <location>
        <position position="29"/>
    </location>
    <ligand>
        <name>Zn(2+)</name>
        <dbReference type="ChEBI" id="CHEBI:29105"/>
    </ligand>
</feature>
<proteinExistence type="inferred from homology"/>
<dbReference type="AlphaFoldDB" id="A0A932LZG9"/>
<sequence length="306" mass="33836">MVWFKKKAPAEENRVPRKLHIPEGLWLKCTQCREILYSKELERNLKVCPKCRYHFRLSAWERIATLADVESFQEHDAYLSSADPLRFKDSRRYRDRLAAAIKDTGFREAVVCGTCTIAGNPVELCVMEFDFMAGSMGSAVGEKITRAIEKARVERRALVIVCCSGGARMQEGILSLMQMAKTSAALARLGESRVPYICILADPTTGGVTASFGMLGDIIIAEPGALIGFAGPRVIEQTIREKLPEGFQRAEFLLEHGMLDMVVERKNLKETVGKLVSLLGGQPAISNQPAAITLGSKNNEHHVLNS</sequence>
<evidence type="ECO:0000256" key="13">
    <source>
        <dbReference type="HAMAP-Rule" id="MF_01395"/>
    </source>
</evidence>
<dbReference type="Pfam" id="PF01039">
    <property type="entry name" value="Carboxyl_trans"/>
    <property type="match status" value="1"/>
</dbReference>
<dbReference type="EMBL" id="JACPSX010000034">
    <property type="protein sequence ID" value="MBI3013854.1"/>
    <property type="molecule type" value="Genomic_DNA"/>
</dbReference>
<evidence type="ECO:0000256" key="6">
    <source>
        <dbReference type="ARBA" id="ARBA00022771"/>
    </source>
</evidence>
<keyword evidence="10 13" id="KW-0443">Lipid metabolism</keyword>
<evidence type="ECO:0000256" key="5">
    <source>
        <dbReference type="ARBA" id="ARBA00022741"/>
    </source>
</evidence>
<keyword evidence="13" id="KW-0963">Cytoplasm</keyword>
<dbReference type="GO" id="GO:0008270">
    <property type="term" value="F:zinc ion binding"/>
    <property type="evidence" value="ECO:0007669"/>
    <property type="project" value="UniProtKB-UniRule"/>
</dbReference>
<dbReference type="EC" id="2.1.3.15" evidence="13"/>
<evidence type="ECO:0000256" key="11">
    <source>
        <dbReference type="ARBA" id="ARBA00023160"/>
    </source>
</evidence>
<evidence type="ECO:0000313" key="15">
    <source>
        <dbReference type="EMBL" id="MBI3013854.1"/>
    </source>
</evidence>
<keyword evidence="15" id="KW-0436">Ligase</keyword>
<dbReference type="PANTHER" id="PTHR42995">
    <property type="entry name" value="ACETYL-COENZYME A CARBOXYLASE CARBOXYL TRANSFERASE SUBUNIT BETA, CHLOROPLASTIC"/>
    <property type="match status" value="1"/>
</dbReference>
<evidence type="ECO:0000256" key="8">
    <source>
        <dbReference type="ARBA" id="ARBA00022833"/>
    </source>
</evidence>
<dbReference type="GO" id="GO:0005524">
    <property type="term" value="F:ATP binding"/>
    <property type="evidence" value="ECO:0007669"/>
    <property type="project" value="UniProtKB-KW"/>
</dbReference>
<evidence type="ECO:0000256" key="12">
    <source>
        <dbReference type="ARBA" id="ARBA00025280"/>
    </source>
</evidence>
<evidence type="ECO:0000256" key="3">
    <source>
        <dbReference type="ARBA" id="ARBA00022679"/>
    </source>
</evidence>
<dbReference type="InterPro" id="IPR000438">
    <property type="entry name" value="Acetyl_CoA_COase_Trfase_b_su"/>
</dbReference>
<gene>
    <name evidence="13" type="primary">accD</name>
    <name evidence="15" type="ORF">HYY65_02035</name>
</gene>
<dbReference type="SUPFAM" id="SSF52096">
    <property type="entry name" value="ClpP/crotonase"/>
    <property type="match status" value="1"/>
</dbReference>
<dbReference type="HAMAP" id="MF_01395">
    <property type="entry name" value="AcetylCoA_CT_beta"/>
    <property type="match status" value="1"/>
</dbReference>
<comment type="subunit">
    <text evidence="13">Acetyl-CoA carboxylase is a heterohexamer composed of biotin carboxyl carrier protein (AccB), biotin carboxylase (AccC) and two subunits each of ACCase subunit alpha (AccA) and ACCase subunit beta (AccD).</text>
</comment>
<accession>A0A932LZG9</accession>
<keyword evidence="6 13" id="KW-0863">Zinc-finger</keyword>
<keyword evidence="2 13" id="KW-0444">Lipid biosynthesis</keyword>
<protein>
    <recommendedName>
        <fullName evidence="13">Acetyl-coenzyme A carboxylase carboxyl transferase subunit beta</fullName>
        <shortName evidence="13">ACCase subunit beta</shortName>
        <shortName evidence="13">Acetyl-CoA carboxylase carboxyltransferase subunit beta</shortName>
        <ecNumber evidence="13">2.1.3.15</ecNumber>
    </recommendedName>
</protein>
<comment type="function">
    <text evidence="12 13">Component of the acetyl coenzyme A carboxylase (ACC) complex. Biotin carboxylase (BC) catalyzes the carboxylation of biotin on its carrier protein (BCCP) and then the CO(2) group is transferred by the transcarboxylase to acetyl-CoA to form malonyl-CoA.</text>
</comment>
<evidence type="ECO:0000256" key="9">
    <source>
        <dbReference type="ARBA" id="ARBA00022840"/>
    </source>
</evidence>
<keyword evidence="8 13" id="KW-0862">Zinc</keyword>
<feature type="binding site" evidence="13">
    <location>
        <position position="32"/>
    </location>
    <ligand>
        <name>Zn(2+)</name>
        <dbReference type="ChEBI" id="CHEBI:29105"/>
    </ligand>
</feature>
<evidence type="ECO:0000256" key="7">
    <source>
        <dbReference type="ARBA" id="ARBA00022832"/>
    </source>
</evidence>
<keyword evidence="4 13" id="KW-0479">Metal-binding</keyword>
<dbReference type="InterPro" id="IPR041010">
    <property type="entry name" value="Znf-ACC"/>
</dbReference>
<feature type="binding site" evidence="13">
    <location>
        <position position="48"/>
    </location>
    <ligand>
        <name>Zn(2+)</name>
        <dbReference type="ChEBI" id="CHEBI:29105"/>
    </ligand>
</feature>
<keyword evidence="7 13" id="KW-0276">Fatty acid metabolism</keyword>
<dbReference type="PRINTS" id="PR01070">
    <property type="entry name" value="ACCCTRFRASEB"/>
</dbReference>
<dbReference type="PROSITE" id="PS50980">
    <property type="entry name" value="COA_CT_NTER"/>
    <property type="match status" value="1"/>
</dbReference>
<keyword evidence="3 13" id="KW-0808">Transferase</keyword>
<evidence type="ECO:0000256" key="10">
    <source>
        <dbReference type="ARBA" id="ARBA00023098"/>
    </source>
</evidence>
<comment type="cofactor">
    <cofactor evidence="13">
        <name>Zn(2+)</name>
        <dbReference type="ChEBI" id="CHEBI:29105"/>
    </cofactor>
    <text evidence="13">Binds 1 zinc ion per subunit.</text>
</comment>
<evidence type="ECO:0000259" key="14">
    <source>
        <dbReference type="PROSITE" id="PS50980"/>
    </source>
</evidence>
<dbReference type="GO" id="GO:0016743">
    <property type="term" value="F:carboxyl- or carbamoyltransferase activity"/>
    <property type="evidence" value="ECO:0007669"/>
    <property type="project" value="UniProtKB-UniRule"/>
</dbReference>
<name>A0A932LZG9_UNCTE</name>
<keyword evidence="9 13" id="KW-0067">ATP-binding</keyword>
<dbReference type="GO" id="GO:0009317">
    <property type="term" value="C:acetyl-CoA carboxylase complex"/>
    <property type="evidence" value="ECO:0007669"/>
    <property type="project" value="InterPro"/>
</dbReference>
<feature type="domain" description="CoA carboxyltransferase N-terminal" evidence="14">
    <location>
        <begin position="25"/>
        <end position="294"/>
    </location>
</feature>
<keyword evidence="5 13" id="KW-0547">Nucleotide-binding</keyword>
<dbReference type="InterPro" id="IPR029045">
    <property type="entry name" value="ClpP/crotonase-like_dom_sf"/>
</dbReference>
<comment type="subcellular location">
    <subcellularLocation>
        <location evidence="1 13">Cytoplasm</location>
    </subcellularLocation>
</comment>
<comment type="pathway">
    <text evidence="13">Lipid metabolism; malonyl-CoA biosynthesis; malonyl-CoA from acetyl-CoA: step 1/1.</text>
</comment>
<feature type="binding site" evidence="13">
    <location>
        <position position="51"/>
    </location>
    <ligand>
        <name>Zn(2+)</name>
        <dbReference type="ChEBI" id="CHEBI:29105"/>
    </ligand>
</feature>
<feature type="zinc finger region" description="C4-type" evidence="13">
    <location>
        <begin position="29"/>
        <end position="51"/>
    </location>
</feature>